<feature type="non-terminal residue" evidence="2">
    <location>
        <position position="1"/>
    </location>
</feature>
<reference evidence="2" key="1">
    <citation type="submission" date="2023-10" db="EMBL/GenBank/DDBJ databases">
        <title>Genome assembly of Pristionchus species.</title>
        <authorList>
            <person name="Yoshida K."/>
            <person name="Sommer R.J."/>
        </authorList>
    </citation>
    <scope>NUCLEOTIDE SEQUENCE</scope>
    <source>
        <strain evidence="2">RS0144</strain>
    </source>
</reference>
<dbReference type="EMBL" id="BTSX01000006">
    <property type="protein sequence ID" value="GMT03267.1"/>
    <property type="molecule type" value="Genomic_DNA"/>
</dbReference>
<dbReference type="AlphaFoldDB" id="A0AAV5UA68"/>
<dbReference type="InterPro" id="IPR029058">
    <property type="entry name" value="AB_hydrolase_fold"/>
</dbReference>
<dbReference type="Proteomes" id="UP001432027">
    <property type="component" value="Unassembled WGS sequence"/>
</dbReference>
<evidence type="ECO:0000313" key="2">
    <source>
        <dbReference type="EMBL" id="GMT03267.1"/>
    </source>
</evidence>
<dbReference type="Gene3D" id="3.40.50.1820">
    <property type="entry name" value="alpha/beta hydrolase"/>
    <property type="match status" value="1"/>
</dbReference>
<feature type="non-terminal residue" evidence="2">
    <location>
        <position position="151"/>
    </location>
</feature>
<gene>
    <name evidence="2" type="ORF">PENTCL1PPCAC_25441</name>
</gene>
<organism evidence="2 3">
    <name type="scientific">Pristionchus entomophagus</name>
    <dbReference type="NCBI Taxonomy" id="358040"/>
    <lineage>
        <taxon>Eukaryota</taxon>
        <taxon>Metazoa</taxon>
        <taxon>Ecdysozoa</taxon>
        <taxon>Nematoda</taxon>
        <taxon>Chromadorea</taxon>
        <taxon>Rhabditida</taxon>
        <taxon>Rhabditina</taxon>
        <taxon>Diplogasteromorpha</taxon>
        <taxon>Diplogasteroidea</taxon>
        <taxon>Neodiplogasteridae</taxon>
        <taxon>Pristionchus</taxon>
    </lineage>
</organism>
<dbReference type="SUPFAM" id="SSF53474">
    <property type="entry name" value="alpha/beta-Hydrolases"/>
    <property type="match status" value="1"/>
</dbReference>
<dbReference type="InterPro" id="IPR002018">
    <property type="entry name" value="CarbesteraseB"/>
</dbReference>
<keyword evidence="3" id="KW-1185">Reference proteome</keyword>
<sequence length="151" mass="16603">VPKRMVSDFPPSRVVKTAYGEVRGRRLVHQGEKQVDAFQGIPFAAPPVGELRFKKPLPPAIWEGVRETTAFSARSIQHPMNPHDYAMKGVPSEDSLYLNVFTPVWEAPEEGFSCNGFIHGGGFVNGEASSYGDIGICENIVTRGIVFITIQ</sequence>
<accession>A0AAV5UA68</accession>
<proteinExistence type="predicted"/>
<dbReference type="Pfam" id="PF00135">
    <property type="entry name" value="COesterase"/>
    <property type="match status" value="1"/>
</dbReference>
<protein>
    <recommendedName>
        <fullName evidence="1">Carboxylesterase type B domain-containing protein</fullName>
    </recommendedName>
</protein>
<name>A0AAV5UA68_9BILA</name>
<evidence type="ECO:0000313" key="3">
    <source>
        <dbReference type="Proteomes" id="UP001432027"/>
    </source>
</evidence>
<dbReference type="PANTHER" id="PTHR44590:SF3">
    <property type="entry name" value="CARBOXYLESTERASE TYPE B DOMAIN-CONTAINING PROTEIN"/>
    <property type="match status" value="1"/>
</dbReference>
<feature type="domain" description="Carboxylesterase type B" evidence="1">
    <location>
        <begin position="12"/>
        <end position="151"/>
    </location>
</feature>
<evidence type="ECO:0000259" key="1">
    <source>
        <dbReference type="Pfam" id="PF00135"/>
    </source>
</evidence>
<dbReference type="PANTHER" id="PTHR44590">
    <property type="entry name" value="CARBOXYLIC ESTER HYDROLASE-RELATED"/>
    <property type="match status" value="1"/>
</dbReference>
<comment type="caution">
    <text evidence="2">The sequence shown here is derived from an EMBL/GenBank/DDBJ whole genome shotgun (WGS) entry which is preliminary data.</text>
</comment>